<dbReference type="GO" id="GO:0005783">
    <property type="term" value="C:endoplasmic reticulum"/>
    <property type="evidence" value="ECO:0007669"/>
    <property type="project" value="TreeGrafter"/>
</dbReference>
<evidence type="ECO:0000313" key="2">
    <source>
        <dbReference type="EMBL" id="CRL05120.1"/>
    </source>
</evidence>
<evidence type="ECO:0000313" key="3">
    <source>
        <dbReference type="Proteomes" id="UP000183832"/>
    </source>
</evidence>
<organism evidence="2 3">
    <name type="scientific">Clunio marinus</name>
    <dbReference type="NCBI Taxonomy" id="568069"/>
    <lineage>
        <taxon>Eukaryota</taxon>
        <taxon>Metazoa</taxon>
        <taxon>Ecdysozoa</taxon>
        <taxon>Arthropoda</taxon>
        <taxon>Hexapoda</taxon>
        <taxon>Insecta</taxon>
        <taxon>Pterygota</taxon>
        <taxon>Neoptera</taxon>
        <taxon>Endopterygota</taxon>
        <taxon>Diptera</taxon>
        <taxon>Nematocera</taxon>
        <taxon>Chironomoidea</taxon>
        <taxon>Chironomidae</taxon>
        <taxon>Clunio</taxon>
    </lineage>
</organism>
<feature type="transmembrane region" description="Helical" evidence="1">
    <location>
        <begin position="21"/>
        <end position="44"/>
    </location>
</feature>
<feature type="transmembrane region" description="Helical" evidence="1">
    <location>
        <begin position="82"/>
        <end position="105"/>
    </location>
</feature>
<dbReference type="InterPro" id="IPR019396">
    <property type="entry name" value="TM_Fragile-X-F-assoc"/>
</dbReference>
<dbReference type="AlphaFoldDB" id="A0A1J1IYF0"/>
<sequence length="170" mass="20163">MSNHEERNECRTYFKLVELSRWLGITPFEILINLLSFFIFSIFLTLTLDGTIDFFIIQQHQNETDQDGIYRSDVFQKPVIDWFKLFSVLFCADIMNAYFCFIVILRMYLQNMQSMQKLFWTLNFIILTGLFKYLIALKLTGTSLEWTEVCSPIFVLLQLFALRACQIKNS</sequence>
<dbReference type="Proteomes" id="UP000183832">
    <property type="component" value="Unassembled WGS sequence"/>
</dbReference>
<dbReference type="GO" id="GO:0006874">
    <property type="term" value="P:intracellular calcium ion homeostasis"/>
    <property type="evidence" value="ECO:0007669"/>
    <property type="project" value="TreeGrafter"/>
</dbReference>
<dbReference type="EMBL" id="CVRI01000064">
    <property type="protein sequence ID" value="CRL05120.1"/>
    <property type="molecule type" value="Genomic_DNA"/>
</dbReference>
<keyword evidence="1" id="KW-0812">Transmembrane</keyword>
<dbReference type="PANTHER" id="PTHR13568">
    <property type="entry name" value="FAM11A, B PROTEIN"/>
    <property type="match status" value="1"/>
</dbReference>
<accession>A0A1J1IYF0</accession>
<dbReference type="OrthoDB" id="264785at2759"/>
<gene>
    <name evidence="2" type="ORF">CLUMA_CG018201</name>
</gene>
<dbReference type="PANTHER" id="PTHR13568:SF9">
    <property type="entry name" value="TRANSMEMBRANE PROTEIN 203"/>
    <property type="match status" value="1"/>
</dbReference>
<keyword evidence="1" id="KW-1133">Transmembrane helix</keyword>
<protein>
    <submittedName>
        <fullName evidence="2">CLUMA_CG018201, isoform B</fullName>
    </submittedName>
</protein>
<name>A0A1J1IYF0_9DIPT</name>
<feature type="transmembrane region" description="Helical" evidence="1">
    <location>
        <begin position="117"/>
        <end position="134"/>
    </location>
</feature>
<reference evidence="2 3" key="1">
    <citation type="submission" date="2015-04" db="EMBL/GenBank/DDBJ databases">
        <authorList>
            <person name="Syromyatnikov M.Y."/>
            <person name="Popov V.N."/>
        </authorList>
    </citation>
    <scope>NUCLEOTIDE SEQUENCE [LARGE SCALE GENOMIC DNA]</scope>
</reference>
<proteinExistence type="predicted"/>
<evidence type="ECO:0000256" key="1">
    <source>
        <dbReference type="SAM" id="Phobius"/>
    </source>
</evidence>
<keyword evidence="3" id="KW-1185">Reference proteome</keyword>
<keyword evidence="1" id="KW-0472">Membrane</keyword>